<feature type="region of interest" description="Disordered" evidence="1">
    <location>
        <begin position="66"/>
        <end position="85"/>
    </location>
</feature>
<keyword evidence="3" id="KW-1185">Reference proteome</keyword>
<sequence length="85" mass="9983">MAISLYQDFTVQVQEVRRQFLQGKRWLHELQIDYNMLDPARLRVMVTLIFTDSKKFIEKCKVKGRRRFSPKSGGGESDTVMDNAE</sequence>
<evidence type="ECO:0000313" key="2">
    <source>
        <dbReference type="EMBL" id="KAJ1181411.1"/>
    </source>
</evidence>
<name>A0AAV7TYB0_PLEWA</name>
<accession>A0AAV7TYB0</accession>
<dbReference type="AlphaFoldDB" id="A0AAV7TYB0"/>
<protein>
    <submittedName>
        <fullName evidence="2">Uncharacterized protein</fullName>
    </submittedName>
</protein>
<reference evidence="2" key="1">
    <citation type="journal article" date="2022" name="bioRxiv">
        <title>Sequencing and chromosome-scale assembly of the giantPleurodeles waltlgenome.</title>
        <authorList>
            <person name="Brown T."/>
            <person name="Elewa A."/>
            <person name="Iarovenko S."/>
            <person name="Subramanian E."/>
            <person name="Araus A.J."/>
            <person name="Petzold A."/>
            <person name="Susuki M."/>
            <person name="Suzuki K.-i.T."/>
            <person name="Hayashi T."/>
            <person name="Toyoda A."/>
            <person name="Oliveira C."/>
            <person name="Osipova E."/>
            <person name="Leigh N.D."/>
            <person name="Simon A."/>
            <person name="Yun M.H."/>
        </authorList>
    </citation>
    <scope>NUCLEOTIDE SEQUENCE</scope>
    <source>
        <strain evidence="2">20211129_DDA</strain>
        <tissue evidence="2">Liver</tissue>
    </source>
</reference>
<comment type="caution">
    <text evidence="2">The sequence shown here is derived from an EMBL/GenBank/DDBJ whole genome shotgun (WGS) entry which is preliminary data.</text>
</comment>
<gene>
    <name evidence="2" type="ORF">NDU88_006618</name>
</gene>
<evidence type="ECO:0000256" key="1">
    <source>
        <dbReference type="SAM" id="MobiDB-lite"/>
    </source>
</evidence>
<dbReference type="Proteomes" id="UP001066276">
    <property type="component" value="Chromosome 3_2"/>
</dbReference>
<proteinExistence type="predicted"/>
<dbReference type="Gene3D" id="3.30.250.20">
    <property type="entry name" value="L1 transposable element, C-terminal domain"/>
    <property type="match status" value="1"/>
</dbReference>
<dbReference type="EMBL" id="JANPWB010000006">
    <property type="protein sequence ID" value="KAJ1181411.1"/>
    <property type="molecule type" value="Genomic_DNA"/>
</dbReference>
<dbReference type="InterPro" id="IPR042566">
    <property type="entry name" value="L1_C"/>
</dbReference>
<organism evidence="2 3">
    <name type="scientific">Pleurodeles waltl</name>
    <name type="common">Iberian ribbed newt</name>
    <dbReference type="NCBI Taxonomy" id="8319"/>
    <lineage>
        <taxon>Eukaryota</taxon>
        <taxon>Metazoa</taxon>
        <taxon>Chordata</taxon>
        <taxon>Craniata</taxon>
        <taxon>Vertebrata</taxon>
        <taxon>Euteleostomi</taxon>
        <taxon>Amphibia</taxon>
        <taxon>Batrachia</taxon>
        <taxon>Caudata</taxon>
        <taxon>Salamandroidea</taxon>
        <taxon>Salamandridae</taxon>
        <taxon>Pleurodelinae</taxon>
        <taxon>Pleurodeles</taxon>
    </lineage>
</organism>
<evidence type="ECO:0000313" key="3">
    <source>
        <dbReference type="Proteomes" id="UP001066276"/>
    </source>
</evidence>